<evidence type="ECO:0000256" key="4">
    <source>
        <dbReference type="SAM" id="Coils"/>
    </source>
</evidence>
<dbReference type="InterPro" id="IPR039008">
    <property type="entry name" value="IF_rod_dom"/>
</dbReference>
<keyword evidence="2 4" id="KW-0175">Coiled coil</keyword>
<gene>
    <name evidence="7" type="ORF">AMELA_G00001940</name>
</gene>
<comment type="caution">
    <text evidence="7">The sequence shown here is derived from an EMBL/GenBank/DDBJ whole genome shotgun (WGS) entry which is preliminary data.</text>
</comment>
<keyword evidence="8" id="KW-1185">Reference proteome</keyword>
<dbReference type="Pfam" id="PF00038">
    <property type="entry name" value="Filament"/>
    <property type="match status" value="1"/>
</dbReference>
<reference evidence="7 8" key="1">
    <citation type="submission" date="2020-02" db="EMBL/GenBank/DDBJ databases">
        <title>A chromosome-scale genome assembly of the black bullhead catfish (Ameiurus melas).</title>
        <authorList>
            <person name="Wen M."/>
            <person name="Zham M."/>
            <person name="Cabau C."/>
            <person name="Klopp C."/>
            <person name="Donnadieu C."/>
            <person name="Roques C."/>
            <person name="Bouchez O."/>
            <person name="Lampietro C."/>
            <person name="Jouanno E."/>
            <person name="Herpin A."/>
            <person name="Louis A."/>
            <person name="Berthelot C."/>
            <person name="Parey E."/>
            <person name="Roest-Crollius H."/>
            <person name="Braasch I."/>
            <person name="Postlethwait J."/>
            <person name="Robinson-Rechavi M."/>
            <person name="Echchiki A."/>
            <person name="Begum T."/>
            <person name="Montfort J."/>
            <person name="Schartl M."/>
            <person name="Bobe J."/>
            <person name="Guiguen Y."/>
        </authorList>
    </citation>
    <scope>NUCLEOTIDE SEQUENCE [LARGE SCALE GENOMIC DNA]</scope>
    <source>
        <strain evidence="7">M_S1</strain>
        <tissue evidence="7">Blood</tissue>
    </source>
</reference>
<accession>A0A7J6BEY6</accession>
<evidence type="ECO:0000256" key="5">
    <source>
        <dbReference type="SAM" id="MobiDB-lite"/>
    </source>
</evidence>
<evidence type="ECO:0000313" key="7">
    <source>
        <dbReference type="EMBL" id="KAF4093432.1"/>
    </source>
</evidence>
<evidence type="ECO:0000259" key="6">
    <source>
        <dbReference type="PROSITE" id="PS51842"/>
    </source>
</evidence>
<dbReference type="PROSITE" id="PS00226">
    <property type="entry name" value="IF_ROD_1"/>
    <property type="match status" value="1"/>
</dbReference>
<sequence>MMEVCEGQQEVLRDLNKRLSGFLENAAQLQKINLNLQDELTAWTPTLEKDWSWQERTVEELQAQISRMLMENAELALRSDHIKSTAHHLQSRCELEQKLRLRLEQLIPELRQKRMSLEQANTLLEEQLHTSTLELHTMLDEQERELFVQQQQAAVGEDGRGMELRRFGPAYGDLRSAELTNRSPGFRPTAHARPSPNGDQPPQVSYVSHRDEALREARAELTEVRKQWHSLQVEVESLHAVERSLQSSLKHTQRQYSLQLRDLSRSVCELEAELDGVREGLAAQKHHHNQLLNTKMRLEREIATYRGLLEHEEGRFLSADGQTRKLKPWKPSVQQNGLCNGFGKDSDIDEKPANQGPGFQRQGSLVIVTGPHTTHKQIINIVCFLVIAKSHVCVCVCVFVCVRVCSCVSEPIVSRNGEISMVKTQEVVEGNIVRESAEGHGRVETEKIDKVIKQWEGSFFQGNPKLRKKSVSLRFDLHMAAADEGCAQSKQDSLPDVEVRLVMKRSRSIPAITQ</sequence>
<proteinExistence type="inferred from homology"/>
<dbReference type="EMBL" id="JAAGNN010000001">
    <property type="protein sequence ID" value="KAF4093432.1"/>
    <property type="molecule type" value="Genomic_DNA"/>
</dbReference>
<protein>
    <recommendedName>
        <fullName evidence="6">IF rod domain-containing protein</fullName>
    </recommendedName>
</protein>
<dbReference type="PROSITE" id="PS51842">
    <property type="entry name" value="IF_ROD_2"/>
    <property type="match status" value="1"/>
</dbReference>
<dbReference type="PANTHER" id="PTHR47082:SF1">
    <property type="entry name" value="KERATIN-LIKE PROTEIN KRT222"/>
    <property type="match status" value="1"/>
</dbReference>
<dbReference type="Proteomes" id="UP000593565">
    <property type="component" value="Unassembled WGS sequence"/>
</dbReference>
<feature type="region of interest" description="Disordered" evidence="5">
    <location>
        <begin position="176"/>
        <end position="205"/>
    </location>
</feature>
<dbReference type="InterPro" id="IPR018039">
    <property type="entry name" value="IF_conserved"/>
</dbReference>
<dbReference type="SUPFAM" id="SSF64593">
    <property type="entry name" value="Intermediate filament protein, coiled coil region"/>
    <property type="match status" value="1"/>
</dbReference>
<keyword evidence="1 3" id="KW-0403">Intermediate filament</keyword>
<dbReference type="InterPro" id="IPR052857">
    <property type="entry name" value="IF_Keratin-like"/>
</dbReference>
<dbReference type="GO" id="GO:0005882">
    <property type="term" value="C:intermediate filament"/>
    <property type="evidence" value="ECO:0007669"/>
    <property type="project" value="UniProtKB-KW"/>
</dbReference>
<evidence type="ECO:0000313" key="8">
    <source>
        <dbReference type="Proteomes" id="UP000593565"/>
    </source>
</evidence>
<dbReference type="PANTHER" id="PTHR47082">
    <property type="entry name" value="KERATIN-LIKE PROTEIN KRT222"/>
    <property type="match status" value="1"/>
</dbReference>
<dbReference type="SMART" id="SM01391">
    <property type="entry name" value="Filament"/>
    <property type="match status" value="1"/>
</dbReference>
<evidence type="ECO:0000256" key="3">
    <source>
        <dbReference type="RuleBase" id="RU000685"/>
    </source>
</evidence>
<dbReference type="AlphaFoldDB" id="A0A7J6BEY6"/>
<comment type="similarity">
    <text evidence="3">Belongs to the intermediate filament family.</text>
</comment>
<feature type="coiled-coil region" evidence="4">
    <location>
        <begin position="281"/>
        <end position="315"/>
    </location>
</feature>
<feature type="domain" description="IF rod" evidence="6">
    <location>
        <begin position="208"/>
        <end position="316"/>
    </location>
</feature>
<feature type="coiled-coil region" evidence="4">
    <location>
        <begin position="58"/>
        <end position="127"/>
    </location>
</feature>
<evidence type="ECO:0000256" key="2">
    <source>
        <dbReference type="ARBA" id="ARBA00023054"/>
    </source>
</evidence>
<dbReference type="Gene3D" id="1.20.5.170">
    <property type="match status" value="1"/>
</dbReference>
<organism evidence="7 8">
    <name type="scientific">Ameiurus melas</name>
    <name type="common">Black bullhead</name>
    <name type="synonym">Silurus melas</name>
    <dbReference type="NCBI Taxonomy" id="219545"/>
    <lineage>
        <taxon>Eukaryota</taxon>
        <taxon>Metazoa</taxon>
        <taxon>Chordata</taxon>
        <taxon>Craniata</taxon>
        <taxon>Vertebrata</taxon>
        <taxon>Euteleostomi</taxon>
        <taxon>Actinopterygii</taxon>
        <taxon>Neopterygii</taxon>
        <taxon>Teleostei</taxon>
        <taxon>Ostariophysi</taxon>
        <taxon>Siluriformes</taxon>
        <taxon>Ictaluridae</taxon>
        <taxon>Ameiurus</taxon>
    </lineage>
</organism>
<name>A0A7J6BEY6_AMEME</name>
<evidence type="ECO:0000256" key="1">
    <source>
        <dbReference type="ARBA" id="ARBA00022754"/>
    </source>
</evidence>